<dbReference type="EMBL" id="CP090035">
    <property type="protein sequence ID" value="UPK97492.1"/>
    <property type="molecule type" value="Genomic_DNA"/>
</dbReference>
<dbReference type="Proteomes" id="UP000830768">
    <property type="component" value="Chromosome 6"/>
</dbReference>
<protein>
    <submittedName>
        <fullName evidence="1">Uncharacterized protein</fullName>
    </submittedName>
</protein>
<reference evidence="1" key="1">
    <citation type="submission" date="2021-11" db="EMBL/GenBank/DDBJ databases">
        <title>Fusarium solani-melongenae Genome sequencing and assembly.</title>
        <authorList>
            <person name="Xie S."/>
            <person name="Huang L."/>
            <person name="Zhang X."/>
        </authorList>
    </citation>
    <scope>NUCLEOTIDE SEQUENCE</scope>
    <source>
        <strain evidence="1">CRI 24-3</strain>
    </source>
</reference>
<evidence type="ECO:0000313" key="1">
    <source>
        <dbReference type="EMBL" id="UPK97492.1"/>
    </source>
</evidence>
<organism evidence="1 2">
    <name type="scientific">Fusarium solani subsp. cucurbitae</name>
    <name type="common">Neocosmosporum cucurbitae</name>
    <dbReference type="NCBI Taxonomy" id="2747967"/>
    <lineage>
        <taxon>Eukaryota</taxon>
        <taxon>Fungi</taxon>
        <taxon>Dikarya</taxon>
        <taxon>Ascomycota</taxon>
        <taxon>Pezizomycotina</taxon>
        <taxon>Sordariomycetes</taxon>
        <taxon>Hypocreomycetidae</taxon>
        <taxon>Hypocreales</taxon>
        <taxon>Nectriaceae</taxon>
        <taxon>Fusarium</taxon>
        <taxon>Fusarium solani species complex</taxon>
    </lineage>
</organism>
<sequence length="213" mass="22490">MATLTKKAEVPVKEINLKPAPAPTSVTNSTKTAVTFNPPTVVDPELSLLMRDALRRHAKAVVVITCLHEGQRYAMAATACVEVSMNPPSLLICVNKSASIHLPLSSGASKFGVNILSSTQQTIAAFCSGKVKGEARFEQGNWAADQSGTPYLSDAQANFFCDLDGSLAYGSHVIFIGRVSSVKVNGPVDPLVYVDGTYTPSLFAQTEAATATN</sequence>
<name>A0ACD3Z8S8_FUSSC</name>
<accession>A0ACD3Z8S8</accession>
<evidence type="ECO:0000313" key="2">
    <source>
        <dbReference type="Proteomes" id="UP000830768"/>
    </source>
</evidence>
<proteinExistence type="predicted"/>
<gene>
    <name evidence="1" type="ORF">LCI18_008427</name>
</gene>
<keyword evidence="2" id="KW-1185">Reference proteome</keyword>